<dbReference type="PROSITE" id="PS00455">
    <property type="entry name" value="AMP_BINDING"/>
    <property type="match status" value="1"/>
</dbReference>
<dbReference type="InterPro" id="IPR000873">
    <property type="entry name" value="AMP-dep_synth/lig_dom"/>
</dbReference>
<proteinExistence type="inferred from homology"/>
<feature type="domain" description="AMP-binding enzyme C-terminal" evidence="4">
    <location>
        <begin position="431"/>
        <end position="506"/>
    </location>
</feature>
<name>A0A0L0M9W0_9BURK</name>
<gene>
    <name evidence="5" type="ORF">BVER_03965c</name>
</gene>
<evidence type="ECO:0000313" key="6">
    <source>
        <dbReference type="Proteomes" id="UP000036959"/>
    </source>
</evidence>
<evidence type="ECO:0000259" key="3">
    <source>
        <dbReference type="Pfam" id="PF00501"/>
    </source>
</evidence>
<dbReference type="GO" id="GO:0004467">
    <property type="term" value="F:long-chain fatty acid-CoA ligase activity"/>
    <property type="evidence" value="ECO:0007669"/>
    <property type="project" value="UniProtKB-EC"/>
</dbReference>
<feature type="domain" description="AMP-dependent synthetase/ligase" evidence="3">
    <location>
        <begin position="14"/>
        <end position="380"/>
    </location>
</feature>
<dbReference type="InterPro" id="IPR045851">
    <property type="entry name" value="AMP-bd_C_sf"/>
</dbReference>
<evidence type="ECO:0000313" key="5">
    <source>
        <dbReference type="EMBL" id="KND59066.1"/>
    </source>
</evidence>
<evidence type="ECO:0000256" key="1">
    <source>
        <dbReference type="ARBA" id="ARBA00006432"/>
    </source>
</evidence>
<dbReference type="AlphaFoldDB" id="A0A0L0M9W0"/>
<dbReference type="EC" id="6.2.1.3" evidence="5"/>
<keyword evidence="6" id="KW-1185">Reference proteome</keyword>
<dbReference type="Pfam" id="PF00501">
    <property type="entry name" value="AMP-binding"/>
    <property type="match status" value="1"/>
</dbReference>
<keyword evidence="2 5" id="KW-0436">Ligase</keyword>
<dbReference type="InterPro" id="IPR042099">
    <property type="entry name" value="ANL_N_sf"/>
</dbReference>
<reference evidence="6" key="1">
    <citation type="submission" date="2015-06" db="EMBL/GenBank/DDBJ databases">
        <title>Comparative genomics of Burkholderia leaf nodule symbionts.</title>
        <authorList>
            <person name="Carlier A."/>
            <person name="Eberl L."/>
            <person name="Pinto-Carbo M."/>
        </authorList>
    </citation>
    <scope>NUCLEOTIDE SEQUENCE [LARGE SCALE GENOMIC DNA]</scope>
    <source>
        <strain evidence="6">UZHbot4</strain>
    </source>
</reference>
<dbReference type="SUPFAM" id="SSF56801">
    <property type="entry name" value="Acetyl-CoA synthetase-like"/>
    <property type="match status" value="1"/>
</dbReference>
<dbReference type="InterPro" id="IPR025110">
    <property type="entry name" value="AMP-bd_C"/>
</dbReference>
<dbReference type="FunFam" id="3.30.300.30:FF:000008">
    <property type="entry name" value="2,3-dihydroxybenzoate-AMP ligase"/>
    <property type="match status" value="1"/>
</dbReference>
<dbReference type="GO" id="GO:0031956">
    <property type="term" value="F:medium-chain fatty acid-CoA ligase activity"/>
    <property type="evidence" value="ECO:0007669"/>
    <property type="project" value="TreeGrafter"/>
</dbReference>
<dbReference type="RefSeq" id="WP_050455095.1">
    <property type="nucleotide sequence ID" value="NZ_LFJJ01000163.1"/>
</dbReference>
<dbReference type="OrthoDB" id="9766486at2"/>
<protein>
    <submittedName>
        <fullName evidence="5">Long-chain-fatty-acid-CoA ligase</fullName>
        <ecNumber evidence="5">6.2.1.3</ecNumber>
    </submittedName>
</protein>
<dbReference type="Gene3D" id="3.40.50.12780">
    <property type="entry name" value="N-terminal domain of ligase-like"/>
    <property type="match status" value="1"/>
</dbReference>
<dbReference type="PANTHER" id="PTHR43201:SF5">
    <property type="entry name" value="MEDIUM-CHAIN ACYL-COA LIGASE ACSF2, MITOCHONDRIAL"/>
    <property type="match status" value="1"/>
</dbReference>
<dbReference type="Pfam" id="PF13193">
    <property type="entry name" value="AMP-binding_C"/>
    <property type="match status" value="1"/>
</dbReference>
<comment type="caution">
    <text evidence="5">The sequence shown here is derived from an EMBL/GenBank/DDBJ whole genome shotgun (WGS) entry which is preliminary data.</text>
</comment>
<dbReference type="Proteomes" id="UP000036959">
    <property type="component" value="Unassembled WGS sequence"/>
</dbReference>
<dbReference type="InterPro" id="IPR020845">
    <property type="entry name" value="AMP-binding_CS"/>
</dbReference>
<evidence type="ECO:0000256" key="2">
    <source>
        <dbReference type="ARBA" id="ARBA00022598"/>
    </source>
</evidence>
<dbReference type="PATRIC" id="fig|242163.4.peg.1842"/>
<comment type="similarity">
    <text evidence="1">Belongs to the ATP-dependent AMP-binding enzyme family.</text>
</comment>
<sequence>MLTTVMNLGDLLTQASRRLPDEPGFITPARTHTWAEINRRVDAVCAALREQGIGKGDKILVHSRNNLPLFESAWIAFKLGAVWVPTNYRVAPPEAAYLAKSSGARVMIYDRGFEHYVDAVREASDALECVIALHAPRTGELDYEALASLSTDAFASVDVDRDDPLWFFYTSGTTGYPKAGTLTHGQMAFVVANHLADLMPGITYRSRSLVVAPLSHGAGIHAIVNTARGAAHVLPASDKMDPEEAWALVQQHRVDNMFTVPTIMKMLTEHESVDRYDHSSLKFVIYAGAPMYRADQKQALKKLGRVLVQYYGLGEVTGNITVLPPFLHEEDDDAPNCRVGTCGYARTGIDIAIFDDDGKRLQPFETGEICVRGPAVMIGYDNNPEANTKAFKHGWFHTGDLGHLDREGFLFITGRSSDMYISGGSNVYPREVEEALLTHPAVHEAAVLGMPDPKWGELGVAVVVCKPGQSASAEELLAQLDGKLARYKWPRHFVYWDALPKSAYGKITKKDVRAQLAKDWETYCASQAAAA</sequence>
<dbReference type="EMBL" id="LFJJ01000163">
    <property type="protein sequence ID" value="KND59066.1"/>
    <property type="molecule type" value="Genomic_DNA"/>
</dbReference>
<dbReference type="NCBIfam" id="NF005676">
    <property type="entry name" value="PRK07470.1"/>
    <property type="match status" value="1"/>
</dbReference>
<accession>A0A0L0M9W0</accession>
<organism evidence="5 6">
    <name type="scientific">Candidatus Burkholderia verschuerenii</name>
    <dbReference type="NCBI Taxonomy" id="242163"/>
    <lineage>
        <taxon>Bacteria</taxon>
        <taxon>Pseudomonadati</taxon>
        <taxon>Pseudomonadota</taxon>
        <taxon>Betaproteobacteria</taxon>
        <taxon>Burkholderiales</taxon>
        <taxon>Burkholderiaceae</taxon>
        <taxon>Burkholderia</taxon>
    </lineage>
</organism>
<dbReference type="PANTHER" id="PTHR43201">
    <property type="entry name" value="ACYL-COA SYNTHETASE"/>
    <property type="match status" value="1"/>
</dbReference>
<dbReference type="Gene3D" id="3.30.300.30">
    <property type="match status" value="1"/>
</dbReference>
<evidence type="ECO:0000259" key="4">
    <source>
        <dbReference type="Pfam" id="PF13193"/>
    </source>
</evidence>